<organism evidence="2 3">
    <name type="scientific">Cuscuta australis</name>
    <dbReference type="NCBI Taxonomy" id="267555"/>
    <lineage>
        <taxon>Eukaryota</taxon>
        <taxon>Viridiplantae</taxon>
        <taxon>Streptophyta</taxon>
        <taxon>Embryophyta</taxon>
        <taxon>Tracheophyta</taxon>
        <taxon>Spermatophyta</taxon>
        <taxon>Magnoliopsida</taxon>
        <taxon>eudicotyledons</taxon>
        <taxon>Gunneridae</taxon>
        <taxon>Pentapetalae</taxon>
        <taxon>asterids</taxon>
        <taxon>lamiids</taxon>
        <taxon>Solanales</taxon>
        <taxon>Convolvulaceae</taxon>
        <taxon>Cuscuteae</taxon>
        <taxon>Cuscuta</taxon>
        <taxon>Cuscuta subgen. Grammica</taxon>
        <taxon>Cuscuta sect. Cleistogrammica</taxon>
    </lineage>
</organism>
<evidence type="ECO:0000313" key="3">
    <source>
        <dbReference type="Proteomes" id="UP000249390"/>
    </source>
</evidence>
<protein>
    <submittedName>
        <fullName evidence="2">Uncharacterized protein</fullName>
    </submittedName>
</protein>
<feature type="coiled-coil region" evidence="1">
    <location>
        <begin position="376"/>
        <end position="406"/>
    </location>
</feature>
<sequence>MKESLCPIFFGRFLLNWDMSEMKSNMLLGFLVWKIQKEEANRKVSALVLELGNAQREIGELKKLRSEDAKANERVVGIYAAQEQVWLTERKKLRQHIGALMQELRILATKKDKSISELLQSLKEKESDLQSKDKTIEEETQKSNNLEEELKRAKSVAEELRAELALALQQKEQSLSMVQKLSMDIVKVKKDMEQKDQILSAMLRKSKLDASEKQMLLKELKLCKSKRKQAELETERWKLLSDPRHEKPSSLRNFLPKHVNSKLDVIPSGKGLLLDEILQSNVCVKDPYLFSPTAIDNYSGEDHEKPLAEAEQLENWVRSAAAAAFDQRHHHLEIDAFAEQLRAKDEKLEAFRWRLLSMEMESKRLRSHFAAMDQEASHLRQEKMRLESLLSNREAELDSLKQLLNNNSSRDAPDFPQEKGIIGDTVPSNADINNPATWKMNLHALGVSCKIKMLKQKLLMLERLTGKQAQFEKDNDSVRLNIQGFYLFMSVLNKQLSRYESLQEKIDDLCRCLHESEADTTTERLGSGRRKEETKKLEHFLDETFQLQRYMVATGQKLVEIQRKIGSVFVGVFREVDDRPDSLFDMKRFADNVRALFKEVQRGLEVRIVRIIGGLEGALACDGITLLRT</sequence>
<proteinExistence type="predicted"/>
<gene>
    <name evidence="2" type="ORF">DM860_010969</name>
</gene>
<evidence type="ECO:0000256" key="1">
    <source>
        <dbReference type="SAM" id="Coils"/>
    </source>
</evidence>
<dbReference type="EMBL" id="NQVE01000050">
    <property type="protein sequence ID" value="RAL51467.1"/>
    <property type="molecule type" value="Genomic_DNA"/>
</dbReference>
<evidence type="ECO:0000313" key="2">
    <source>
        <dbReference type="EMBL" id="RAL51467.1"/>
    </source>
</evidence>
<dbReference type="PANTHER" id="PTHR47747">
    <property type="entry name" value="RIBONUCLEASE P PROTEIN SUBUNIT P38-LIKE PROTEIN"/>
    <property type="match status" value="1"/>
</dbReference>
<keyword evidence="3" id="KW-1185">Reference proteome</keyword>
<dbReference type="Proteomes" id="UP000249390">
    <property type="component" value="Unassembled WGS sequence"/>
</dbReference>
<reference evidence="2 3" key="1">
    <citation type="submission" date="2018-06" db="EMBL/GenBank/DDBJ databases">
        <title>The Genome of Cuscuta australis (Dodder) Provides Insight into the Evolution of Plant Parasitism.</title>
        <authorList>
            <person name="Liu H."/>
        </authorList>
    </citation>
    <scope>NUCLEOTIDE SEQUENCE [LARGE SCALE GENOMIC DNA]</scope>
    <source>
        <strain evidence="3">cv. Yunnan</strain>
        <tissue evidence="2">Vines</tissue>
    </source>
</reference>
<accession>A0A328E0J5</accession>
<comment type="caution">
    <text evidence="2">The sequence shown here is derived from an EMBL/GenBank/DDBJ whole genome shotgun (WGS) entry which is preliminary data.</text>
</comment>
<dbReference type="PANTHER" id="PTHR47747:SF2">
    <property type="entry name" value="RIBONUCLEASE P PROTEIN SUBUNIT P38-LIKE PROTEIN"/>
    <property type="match status" value="1"/>
</dbReference>
<dbReference type="AlphaFoldDB" id="A0A328E0J5"/>
<keyword evidence="1" id="KW-0175">Coiled coil</keyword>
<name>A0A328E0J5_9ASTE</name>
<feature type="coiled-coil region" evidence="1">
    <location>
        <begin position="115"/>
        <end position="177"/>
    </location>
</feature>